<organism evidence="2 3">
    <name type="scientific">Amycolatopsis rifamycinica</name>
    <dbReference type="NCBI Taxonomy" id="287986"/>
    <lineage>
        <taxon>Bacteria</taxon>
        <taxon>Bacillati</taxon>
        <taxon>Actinomycetota</taxon>
        <taxon>Actinomycetes</taxon>
        <taxon>Pseudonocardiales</taxon>
        <taxon>Pseudonocardiaceae</taxon>
        <taxon>Amycolatopsis</taxon>
    </lineage>
</organism>
<dbReference type="InterPro" id="IPR041657">
    <property type="entry name" value="HTH_17"/>
</dbReference>
<protein>
    <submittedName>
        <fullName evidence="2">Excisionase</fullName>
    </submittedName>
</protein>
<dbReference type="eggNOG" id="COG3311">
    <property type="taxonomic scope" value="Bacteria"/>
</dbReference>
<keyword evidence="3" id="KW-1185">Reference proteome</keyword>
<dbReference type="AlphaFoldDB" id="A0A066UI71"/>
<sequence length="99" mass="10212">MATANDIAQLAASLAQLAERLAAHDDAPRPAPRPLPPRVLLTVEEAGERLGIGRTTAYSLVRSGALESVRIGRLRRISVSAIDAFAARLVAGSGGEAAA</sequence>
<dbReference type="STRING" id="287986.DV20_02415"/>
<dbReference type="EMBL" id="JMQI01000003">
    <property type="protein sequence ID" value="KDN23933.1"/>
    <property type="molecule type" value="Genomic_DNA"/>
</dbReference>
<comment type="caution">
    <text evidence="2">The sequence shown here is derived from an EMBL/GenBank/DDBJ whole genome shotgun (WGS) entry which is preliminary data.</text>
</comment>
<evidence type="ECO:0000259" key="1">
    <source>
        <dbReference type="Pfam" id="PF12728"/>
    </source>
</evidence>
<dbReference type="GO" id="GO:0003677">
    <property type="term" value="F:DNA binding"/>
    <property type="evidence" value="ECO:0007669"/>
    <property type="project" value="InterPro"/>
</dbReference>
<evidence type="ECO:0000313" key="2">
    <source>
        <dbReference type="EMBL" id="KDN23933.1"/>
    </source>
</evidence>
<proteinExistence type="predicted"/>
<feature type="domain" description="Helix-turn-helix" evidence="1">
    <location>
        <begin position="40"/>
        <end position="88"/>
    </location>
</feature>
<name>A0A066UI71_9PSEU</name>
<dbReference type="Pfam" id="PF12728">
    <property type="entry name" value="HTH_17"/>
    <property type="match status" value="1"/>
</dbReference>
<accession>A0A066UI71</accession>
<dbReference type="NCBIfam" id="TIGR01764">
    <property type="entry name" value="excise"/>
    <property type="match status" value="1"/>
</dbReference>
<evidence type="ECO:0000313" key="3">
    <source>
        <dbReference type="Proteomes" id="UP000027345"/>
    </source>
</evidence>
<dbReference type="RefSeq" id="WP_043775980.1">
    <property type="nucleotide sequence ID" value="NZ_JMQI01000003.1"/>
</dbReference>
<reference evidence="2 3" key="1">
    <citation type="submission" date="2014-05" db="EMBL/GenBank/DDBJ databases">
        <title>Draft genome sequence of Amycolatopsis rifamycinica DSM 46095.</title>
        <authorList>
            <person name="Lal R."/>
            <person name="Saxena A."/>
            <person name="Kumari R."/>
            <person name="Mukherjee U."/>
            <person name="Singh P."/>
            <person name="Sangwan N."/>
            <person name="Mahato N.K."/>
        </authorList>
    </citation>
    <scope>NUCLEOTIDE SEQUENCE [LARGE SCALE GENOMIC DNA]</scope>
    <source>
        <strain evidence="2 3">DSM 46095</strain>
    </source>
</reference>
<gene>
    <name evidence="2" type="ORF">DV20_02415</name>
</gene>
<dbReference type="OrthoDB" id="3789542at2"/>
<dbReference type="Proteomes" id="UP000027345">
    <property type="component" value="Unassembled WGS sequence"/>
</dbReference>
<dbReference type="InterPro" id="IPR010093">
    <property type="entry name" value="SinI_DNA-bd"/>
</dbReference>